<evidence type="ECO:0000313" key="3">
    <source>
        <dbReference type="Proteomes" id="UP001156706"/>
    </source>
</evidence>
<name>A0ABQ5YGV3_9NEIS</name>
<accession>A0ABQ5YGV3</accession>
<comment type="caution">
    <text evidence="2">The sequence shown here is derived from an EMBL/GenBank/DDBJ whole genome shotgun (WGS) entry which is preliminary data.</text>
</comment>
<evidence type="ECO:0000313" key="2">
    <source>
        <dbReference type="EMBL" id="GLR13678.1"/>
    </source>
</evidence>
<protein>
    <recommendedName>
        <fullName evidence="4">Secretion system X translation initiation factor</fullName>
    </recommendedName>
</protein>
<gene>
    <name evidence="2" type="ORF">GCM10007907_24680</name>
</gene>
<organism evidence="2 3">
    <name type="scientific">Chitinimonas prasina</name>
    <dbReference type="NCBI Taxonomy" id="1434937"/>
    <lineage>
        <taxon>Bacteria</taxon>
        <taxon>Pseudomonadati</taxon>
        <taxon>Pseudomonadota</taxon>
        <taxon>Betaproteobacteria</taxon>
        <taxon>Neisseriales</taxon>
        <taxon>Chitinibacteraceae</taxon>
        <taxon>Chitinimonas</taxon>
    </lineage>
</organism>
<reference evidence="3" key="1">
    <citation type="journal article" date="2019" name="Int. J. Syst. Evol. Microbiol.">
        <title>The Global Catalogue of Microorganisms (GCM) 10K type strain sequencing project: providing services to taxonomists for standard genome sequencing and annotation.</title>
        <authorList>
            <consortium name="The Broad Institute Genomics Platform"/>
            <consortium name="The Broad Institute Genome Sequencing Center for Infectious Disease"/>
            <person name="Wu L."/>
            <person name="Ma J."/>
        </authorList>
    </citation>
    <scope>NUCLEOTIDE SEQUENCE [LARGE SCALE GENOMIC DNA]</scope>
    <source>
        <strain evidence="3">NBRC 110044</strain>
    </source>
</reference>
<dbReference type="Proteomes" id="UP001156706">
    <property type="component" value="Unassembled WGS sequence"/>
</dbReference>
<dbReference type="EMBL" id="BSOG01000002">
    <property type="protein sequence ID" value="GLR13678.1"/>
    <property type="molecule type" value="Genomic_DNA"/>
</dbReference>
<feature type="compositionally biased region" description="Polar residues" evidence="1">
    <location>
        <begin position="51"/>
        <end position="67"/>
    </location>
</feature>
<evidence type="ECO:0000256" key="1">
    <source>
        <dbReference type="SAM" id="MobiDB-lite"/>
    </source>
</evidence>
<sequence length="181" mass="19202">MIKAEQKRWALWLTLLAGTVVAMVYPVDDVAVAEVATPSSTVEVVAAPVSRQPTTPSPRTQEASTGQPGQVAMPAMAANPFAPRNWQAPPLPVVTPTPVVVAPALPVEPAGPPPLPFKFMGRLHDGGEQVVYLSQGEQTLIARVGETLGATYKVLGMDAQRIEFEYLPTGDKQQLALPASE</sequence>
<evidence type="ECO:0008006" key="4">
    <source>
        <dbReference type="Google" id="ProtNLM"/>
    </source>
</evidence>
<proteinExistence type="predicted"/>
<keyword evidence="3" id="KW-1185">Reference proteome</keyword>
<feature type="region of interest" description="Disordered" evidence="1">
    <location>
        <begin position="46"/>
        <end position="67"/>
    </location>
</feature>